<reference evidence="1 2" key="2">
    <citation type="journal article" date="2022" name="Mol. Ecol. Resour.">
        <title>The genomes of chicory, endive, great burdock and yacon provide insights into Asteraceae paleo-polyploidization history and plant inulin production.</title>
        <authorList>
            <person name="Fan W."/>
            <person name="Wang S."/>
            <person name="Wang H."/>
            <person name="Wang A."/>
            <person name="Jiang F."/>
            <person name="Liu H."/>
            <person name="Zhao H."/>
            <person name="Xu D."/>
            <person name="Zhang Y."/>
        </authorList>
    </citation>
    <scope>NUCLEOTIDE SEQUENCE [LARGE SCALE GENOMIC DNA]</scope>
    <source>
        <strain evidence="2">cv. Yunnan</strain>
        <tissue evidence="1">Leaves</tissue>
    </source>
</reference>
<protein>
    <submittedName>
        <fullName evidence="1">Uncharacterized protein</fullName>
    </submittedName>
</protein>
<gene>
    <name evidence="1" type="ORF">L1987_43072</name>
</gene>
<keyword evidence="2" id="KW-1185">Reference proteome</keyword>
<comment type="caution">
    <text evidence="1">The sequence shown here is derived from an EMBL/GenBank/DDBJ whole genome shotgun (WGS) entry which is preliminary data.</text>
</comment>
<name>A0ACB9GLB3_9ASTR</name>
<proteinExistence type="predicted"/>
<dbReference type="Proteomes" id="UP001056120">
    <property type="component" value="Linkage Group LG14"/>
</dbReference>
<sequence>MARWSKLEGFNNLESYWMIKTEAIEETEEKLKIINHSTNEEREERIRASFVSTFQRHFDTKPEFKKQGTGEVYEVSERIVPGQPSHSVISVTVICFTVAFHFFPQFGYPELFIP</sequence>
<evidence type="ECO:0000313" key="1">
    <source>
        <dbReference type="EMBL" id="KAI3783981.1"/>
    </source>
</evidence>
<accession>A0ACB9GLB3</accession>
<organism evidence="1 2">
    <name type="scientific">Smallanthus sonchifolius</name>
    <dbReference type="NCBI Taxonomy" id="185202"/>
    <lineage>
        <taxon>Eukaryota</taxon>
        <taxon>Viridiplantae</taxon>
        <taxon>Streptophyta</taxon>
        <taxon>Embryophyta</taxon>
        <taxon>Tracheophyta</taxon>
        <taxon>Spermatophyta</taxon>
        <taxon>Magnoliopsida</taxon>
        <taxon>eudicotyledons</taxon>
        <taxon>Gunneridae</taxon>
        <taxon>Pentapetalae</taxon>
        <taxon>asterids</taxon>
        <taxon>campanulids</taxon>
        <taxon>Asterales</taxon>
        <taxon>Asteraceae</taxon>
        <taxon>Asteroideae</taxon>
        <taxon>Heliantheae alliance</taxon>
        <taxon>Millerieae</taxon>
        <taxon>Smallanthus</taxon>
    </lineage>
</organism>
<dbReference type="EMBL" id="CM042031">
    <property type="protein sequence ID" value="KAI3783981.1"/>
    <property type="molecule type" value="Genomic_DNA"/>
</dbReference>
<reference evidence="2" key="1">
    <citation type="journal article" date="2022" name="Mol. Ecol. Resour.">
        <title>The genomes of chicory, endive, great burdock and yacon provide insights into Asteraceae palaeo-polyploidization history and plant inulin production.</title>
        <authorList>
            <person name="Fan W."/>
            <person name="Wang S."/>
            <person name="Wang H."/>
            <person name="Wang A."/>
            <person name="Jiang F."/>
            <person name="Liu H."/>
            <person name="Zhao H."/>
            <person name="Xu D."/>
            <person name="Zhang Y."/>
        </authorList>
    </citation>
    <scope>NUCLEOTIDE SEQUENCE [LARGE SCALE GENOMIC DNA]</scope>
    <source>
        <strain evidence="2">cv. Yunnan</strain>
    </source>
</reference>
<evidence type="ECO:0000313" key="2">
    <source>
        <dbReference type="Proteomes" id="UP001056120"/>
    </source>
</evidence>